<evidence type="ECO:0000313" key="3">
    <source>
        <dbReference type="Proteomes" id="UP000737018"/>
    </source>
</evidence>
<reference evidence="2" key="1">
    <citation type="submission" date="2020-03" db="EMBL/GenBank/DDBJ databases">
        <title>Castanea mollissima Vanexum genome sequencing.</title>
        <authorList>
            <person name="Staton M."/>
        </authorList>
    </citation>
    <scope>NUCLEOTIDE SEQUENCE</scope>
    <source>
        <tissue evidence="2">Leaf</tissue>
    </source>
</reference>
<evidence type="ECO:0000259" key="1">
    <source>
        <dbReference type="Pfam" id="PF13966"/>
    </source>
</evidence>
<organism evidence="2 3">
    <name type="scientific">Castanea mollissima</name>
    <name type="common">Chinese chestnut</name>
    <dbReference type="NCBI Taxonomy" id="60419"/>
    <lineage>
        <taxon>Eukaryota</taxon>
        <taxon>Viridiplantae</taxon>
        <taxon>Streptophyta</taxon>
        <taxon>Embryophyta</taxon>
        <taxon>Tracheophyta</taxon>
        <taxon>Spermatophyta</taxon>
        <taxon>Magnoliopsida</taxon>
        <taxon>eudicotyledons</taxon>
        <taxon>Gunneridae</taxon>
        <taxon>Pentapetalae</taxon>
        <taxon>rosids</taxon>
        <taxon>fabids</taxon>
        <taxon>Fagales</taxon>
        <taxon>Fagaceae</taxon>
        <taxon>Castanea</taxon>
    </lineage>
</organism>
<proteinExistence type="predicted"/>
<dbReference type="Pfam" id="PF13966">
    <property type="entry name" value="zf-RVT"/>
    <property type="match status" value="1"/>
</dbReference>
<feature type="domain" description="Reverse transcriptase zinc-binding" evidence="1">
    <location>
        <begin position="205"/>
        <end position="291"/>
    </location>
</feature>
<gene>
    <name evidence="2" type="ORF">CMV_015706</name>
</gene>
<protein>
    <recommendedName>
        <fullName evidence="1">Reverse transcriptase zinc-binding domain-containing protein</fullName>
    </recommendedName>
</protein>
<dbReference type="PANTHER" id="PTHR33116">
    <property type="entry name" value="REVERSE TRANSCRIPTASE ZINC-BINDING DOMAIN-CONTAINING PROTEIN-RELATED-RELATED"/>
    <property type="match status" value="1"/>
</dbReference>
<dbReference type="AlphaFoldDB" id="A0A8J4VJU8"/>
<dbReference type="InterPro" id="IPR026960">
    <property type="entry name" value="RVT-Znf"/>
</dbReference>
<name>A0A8J4VJU8_9ROSI</name>
<dbReference type="Proteomes" id="UP000737018">
    <property type="component" value="Unassembled WGS sequence"/>
</dbReference>
<evidence type="ECO:0000313" key="2">
    <source>
        <dbReference type="EMBL" id="KAF3959485.1"/>
    </source>
</evidence>
<dbReference type="OrthoDB" id="1716971at2759"/>
<dbReference type="PANTHER" id="PTHR33116:SF86">
    <property type="entry name" value="REVERSE TRANSCRIPTASE DOMAIN-CONTAINING PROTEIN"/>
    <property type="match status" value="1"/>
</dbReference>
<dbReference type="EMBL" id="JRKL02002322">
    <property type="protein sequence ID" value="KAF3959485.1"/>
    <property type="molecule type" value="Genomic_DNA"/>
</dbReference>
<accession>A0A8J4VJU8</accession>
<keyword evidence="3" id="KW-1185">Reference proteome</keyword>
<sequence>MQSTLLPQQICKEIDKINRNFFWGDTEACKKIHLKNWSTVTSPKFIGGLGIKRAYAKNLALLANRAWALRNNLTDIWDKTLTFKYPPNHSASKNVSTTWADILKADHICTLGTGWRLGNGSSANFWVDNWSGRGPLRSMIHGLLNRNEELLKVCELWDHSGNWCLDRISFHLPTIIKDIICATPKPHTHLHDDSTDWFPSPNGEFSTKSAYHLACDLTSEAPNSKWKWIWKTPTLLRISTFIWLFCHNSLPTKSLLHNRKIFMDSSCPLCHTTPETPLHILLDCTVTTPIWSKIIPHPPPLPPFF</sequence>
<comment type="caution">
    <text evidence="2">The sequence shown here is derived from an EMBL/GenBank/DDBJ whole genome shotgun (WGS) entry which is preliminary data.</text>
</comment>